<proteinExistence type="inferred from homology"/>
<evidence type="ECO:0000259" key="8">
    <source>
        <dbReference type="SMART" id="SM00642"/>
    </source>
</evidence>
<sequence length="1072" mass="120221">MGSGNPRDNVHTGDGTPWSPVIRYLPASQVHRPDRWAEVFSRDADSGFSDCLISPIFASGDDAFLVSSFGEGNASLSWGCPFLTGLQKLCDTAGEYGMGVLLDLPLDRVAHDGILARRYPQWYISTDDPRARRLNVSSFHQEICDYWRGILQSLLGAGVRGFRCDAPQNLPPDFLRDIIRISRAILPSCRWIAWTAGLSGDATYQIATTGVDLVSSSVAWWNRHDPWFVEEWRALPGTVGRLACPVPFPAGIASSAGVDPEREIMNLRLAGATGDGMLVPAFAENETMFEDIRVHDALLHAGRMTGSGRARLAAPHLRASSADNPITVLVVRHGDEHAPRMRVILINPSPWHAASACPDTLCPDILAPDFGSLSPIDGGRPPVSLLRDGWLTLEAGEVRVFETQANGPPIKHPHATNMHAVMKPGRIAMENVTPAVDPPRFAVKAETGTSITVEADIFMDGHDLLAARLSWRAVDDPLWRHAPMEPIGNSRWRGFLSLDRVGPWEYTIEAWQDRYASLARSLEKKQAAGRIETQDIADARVMIHAAMADTDGLMKTRLARLLDDLLRMSQAEMTGHLLSAPVRALMDHVSSRPFLTRLATPVAIFAERPAARYGSWYELFPRSQGAGPDQHGTLRDVIGRLPYVRDMGFDVLYLPPIHPIGRINRKGRNNSLQAQPGDPGSPYAIGSAEGGHDAIHPQLGTIEDFRDLVRITHEYGMELAMDFAIQCAPDHPWITTHPQWFDHRADGSIRHAENPPKIYEDIVNVDFYAPAAIPDLWHALRDVVLFWIDEGIRIFRVDNPHTKPLPFWEWLIADIRAQHPDVIFLSEAFTHPKMMYRLAKAGFSQSYTYFTWRNTKQELTSYMTEITSRPVRDFFRPHLFVNTPDINPFFLQDGGRAAHLIRMALAATLSGLWGMYQGFELCEATPLAGREEYMDSEKYQIRTWDDDRPGNIIPETGRINAIRRHHRSLQTHLGLRFYNMFNDSIIYFAKGMTDMSDVILVAVSLDPVNVQQSTFEIPLWEWGLPDSASLHVHDLMRDRHEIWTGKIQHVRLDPGDLPFAIWHVRPVEGDRP</sequence>
<dbReference type="AlphaFoldDB" id="A0A318QDH6"/>
<dbReference type="InterPro" id="IPR017853">
    <property type="entry name" value="GH"/>
</dbReference>
<feature type="site" description="Transition state stabilizer" evidence="6">
    <location>
        <position position="885"/>
    </location>
</feature>
<dbReference type="GO" id="GO:0004553">
    <property type="term" value="F:hydrolase activity, hydrolyzing O-glycosyl compounds"/>
    <property type="evidence" value="ECO:0007669"/>
    <property type="project" value="InterPro"/>
</dbReference>
<dbReference type="InterPro" id="IPR013780">
    <property type="entry name" value="Glyco_hydro_b"/>
</dbReference>
<feature type="binding site" evidence="6">
    <location>
        <position position="726"/>
    </location>
    <ligand>
        <name>alpha-maltose 1-phosphate</name>
        <dbReference type="ChEBI" id="CHEBI:63576"/>
    </ligand>
</feature>
<evidence type="ECO:0000313" key="10">
    <source>
        <dbReference type="Proteomes" id="UP000247609"/>
    </source>
</evidence>
<evidence type="ECO:0000313" key="9">
    <source>
        <dbReference type="EMBL" id="PYD75312.1"/>
    </source>
</evidence>
<keyword evidence="2 6" id="KW-0328">Glycosyltransferase</keyword>
<organism evidence="9 10">
    <name type="scientific">Novacetimonas pomaceti</name>
    <dbReference type="NCBI Taxonomy" id="2021998"/>
    <lineage>
        <taxon>Bacteria</taxon>
        <taxon>Pseudomonadati</taxon>
        <taxon>Pseudomonadota</taxon>
        <taxon>Alphaproteobacteria</taxon>
        <taxon>Acetobacterales</taxon>
        <taxon>Acetobacteraceae</taxon>
        <taxon>Novacetimonas</taxon>
    </lineage>
</organism>
<dbReference type="InterPro" id="IPR026585">
    <property type="entry name" value="GlgE"/>
</dbReference>
<comment type="subunit">
    <text evidence="1 6">Homodimer.</text>
</comment>
<feature type="region of interest" description="Disordered" evidence="7">
    <location>
        <begin position="664"/>
        <end position="689"/>
    </location>
</feature>
<evidence type="ECO:0000256" key="1">
    <source>
        <dbReference type="ARBA" id="ARBA00011738"/>
    </source>
</evidence>
<evidence type="ECO:0000256" key="6">
    <source>
        <dbReference type="HAMAP-Rule" id="MF_02124"/>
    </source>
</evidence>
<feature type="binding site" evidence="6">
    <location>
        <begin position="938"/>
        <end position="939"/>
    </location>
    <ligand>
        <name>alpha-maltose 1-phosphate</name>
        <dbReference type="ChEBI" id="CHEBI:63576"/>
    </ligand>
</feature>
<dbReference type="GO" id="GO:0016758">
    <property type="term" value="F:hexosyltransferase activity"/>
    <property type="evidence" value="ECO:0007669"/>
    <property type="project" value="UniProtKB-UniRule"/>
</dbReference>
<accession>A0A318QDH6</accession>
<evidence type="ECO:0000256" key="2">
    <source>
        <dbReference type="ARBA" id="ARBA00022676"/>
    </source>
</evidence>
<comment type="caution">
    <text evidence="9">The sequence shown here is derived from an EMBL/GenBank/DDBJ whole genome shotgun (WGS) entry which is preliminary data.</text>
</comment>
<dbReference type="InterPro" id="IPR049171">
    <property type="entry name" value="GLGE_C"/>
</dbReference>
<dbReference type="SUPFAM" id="SSF51445">
    <property type="entry name" value="(Trans)glycosidases"/>
    <property type="match status" value="2"/>
</dbReference>
<dbReference type="Gene3D" id="2.60.40.1180">
    <property type="entry name" value="Golgi alpha-mannosidase II"/>
    <property type="match status" value="1"/>
</dbReference>
<dbReference type="CDD" id="cd11344">
    <property type="entry name" value="AmyAc_GlgE_like"/>
    <property type="match status" value="1"/>
</dbReference>
<dbReference type="PANTHER" id="PTHR47786:SF2">
    <property type="entry name" value="GLYCOSYL HYDROLASE FAMILY 13 CATALYTIC DOMAIN-CONTAINING PROTEIN"/>
    <property type="match status" value="1"/>
</dbReference>
<dbReference type="InterPro" id="IPR013783">
    <property type="entry name" value="Ig-like_fold"/>
</dbReference>
<keyword evidence="4 6" id="KW-0119">Carbohydrate metabolism</keyword>
<keyword evidence="3 6" id="KW-0808">Transferase</keyword>
<feature type="active site" description="Proton donor" evidence="6">
    <location>
        <position position="827"/>
    </location>
</feature>
<comment type="catalytic activity">
    <reaction evidence="5 6">
        <text>alpha-maltose 1-phosphate + [(1-&gt;4)-alpha-D-glucosyl](n) = [(1-&gt;4)-alpha-D-glucosyl](n+2) + phosphate</text>
        <dbReference type="Rhea" id="RHEA:42692"/>
        <dbReference type="Rhea" id="RHEA-COMP:9584"/>
        <dbReference type="Rhea" id="RHEA-COMP:10183"/>
        <dbReference type="ChEBI" id="CHEBI:15444"/>
        <dbReference type="ChEBI" id="CHEBI:43474"/>
        <dbReference type="ChEBI" id="CHEBI:63576"/>
        <dbReference type="EC" id="2.4.99.16"/>
    </reaction>
</comment>
<evidence type="ECO:0000256" key="3">
    <source>
        <dbReference type="ARBA" id="ARBA00022679"/>
    </source>
</evidence>
<dbReference type="SMART" id="SM00642">
    <property type="entry name" value="Aamy"/>
    <property type="match status" value="1"/>
</dbReference>
<dbReference type="GO" id="GO:0030979">
    <property type="term" value="P:alpha-glucan biosynthetic process"/>
    <property type="evidence" value="ECO:0007669"/>
    <property type="project" value="UniProtKB-UniRule"/>
</dbReference>
<gene>
    <name evidence="6" type="primary">glgE</name>
    <name evidence="9" type="ORF">CFR71_10260</name>
</gene>
<dbReference type="Gene3D" id="1.20.58.80">
    <property type="entry name" value="Phosphotransferase system, lactose/cellobiose-type IIA subunit"/>
    <property type="match status" value="1"/>
</dbReference>
<dbReference type="EMBL" id="NOXG01000011">
    <property type="protein sequence ID" value="PYD75312.1"/>
    <property type="molecule type" value="Genomic_DNA"/>
</dbReference>
<dbReference type="Pfam" id="PF00128">
    <property type="entry name" value="Alpha-amylase"/>
    <property type="match status" value="1"/>
</dbReference>
<dbReference type="EC" id="2.4.99.16" evidence="6"/>
<evidence type="ECO:0000256" key="7">
    <source>
        <dbReference type="SAM" id="MobiDB-lite"/>
    </source>
</evidence>
<comment type="similarity">
    <text evidence="6">Belongs to the glycosyl hydrolase 13 family. GlgE subfamily.</text>
</comment>
<dbReference type="HAMAP" id="MF_02124">
    <property type="entry name" value="GlgE"/>
    <property type="match status" value="1"/>
</dbReference>
<dbReference type="PANTHER" id="PTHR47786">
    <property type="entry name" value="ALPHA-1,4-GLUCAN:MALTOSE-1-PHOSPHATE MALTOSYLTRANSFERASE"/>
    <property type="match status" value="1"/>
</dbReference>
<dbReference type="Pfam" id="PF21702">
    <property type="entry name" value="GLGE_C"/>
    <property type="match status" value="1"/>
</dbReference>
<evidence type="ECO:0000256" key="5">
    <source>
        <dbReference type="ARBA" id="ARBA00048735"/>
    </source>
</evidence>
<dbReference type="InterPro" id="IPR021828">
    <property type="entry name" value="GlgE_dom_N/S"/>
</dbReference>
<dbReference type="RefSeq" id="WP_110530777.1">
    <property type="nucleotide sequence ID" value="NZ_NOXG01000011.1"/>
</dbReference>
<dbReference type="Proteomes" id="UP000247609">
    <property type="component" value="Unassembled WGS sequence"/>
</dbReference>
<dbReference type="Pfam" id="PF11896">
    <property type="entry name" value="GlgE_dom_N_S"/>
    <property type="match status" value="1"/>
</dbReference>
<feature type="binding site" evidence="6">
    <location>
        <position position="761"/>
    </location>
    <ligand>
        <name>alpha-maltose 1-phosphate</name>
        <dbReference type="ChEBI" id="CHEBI:63576"/>
    </ligand>
</feature>
<feature type="binding site" evidence="6">
    <location>
        <position position="799"/>
    </location>
    <ligand>
        <name>alpha-maltose 1-phosphate</name>
        <dbReference type="ChEBI" id="CHEBI:63576"/>
    </ligand>
</feature>
<name>A0A318QDH6_9PROT</name>
<reference evidence="9 10" key="1">
    <citation type="submission" date="2017-07" db="EMBL/GenBank/DDBJ databases">
        <title>A draft genome sequence of Komagataeibacter sp. T5K1.</title>
        <authorList>
            <person name="Skraban J."/>
            <person name="Cleenwerck I."/>
            <person name="Vandamme P."/>
            <person name="Trcek J."/>
        </authorList>
    </citation>
    <scope>NUCLEOTIDE SEQUENCE [LARGE SCALE GENOMIC DNA]</scope>
    <source>
        <strain evidence="9 10">T5K1</strain>
    </source>
</reference>
<dbReference type="Gene3D" id="3.20.20.80">
    <property type="entry name" value="Glycosidases"/>
    <property type="match status" value="2"/>
</dbReference>
<dbReference type="InterPro" id="IPR006047">
    <property type="entry name" value="GH13_cat_dom"/>
</dbReference>
<feature type="binding site" evidence="6">
    <location>
        <position position="666"/>
    </location>
    <ligand>
        <name>alpha-maltose 1-phosphate</name>
        <dbReference type="ChEBI" id="CHEBI:63576"/>
    </ligand>
</feature>
<protein>
    <recommendedName>
        <fullName evidence="6">Alpha-1,4-glucan:maltose-1-phosphate maltosyltransferase</fullName>
        <shortName evidence="6">GMPMT</shortName>
        <ecNumber evidence="6">2.4.99.16</ecNumber>
    </recommendedName>
    <alternativeName>
        <fullName evidence="6">(1-&gt;4)-alpha-D-glucan:maltose-1-phosphate alpha-D-maltosyltransferase</fullName>
    </alternativeName>
</protein>
<dbReference type="Gene3D" id="2.60.40.10">
    <property type="entry name" value="Immunoglobulins"/>
    <property type="match status" value="1"/>
</dbReference>
<evidence type="ECO:0000256" key="4">
    <source>
        <dbReference type="ARBA" id="ARBA00023277"/>
    </source>
</evidence>
<feature type="domain" description="Glycosyl hydrolase family 13 catalytic" evidence="8">
    <location>
        <begin position="614"/>
        <end position="948"/>
    </location>
</feature>
<feature type="active site" description="Nucleophile" evidence="6">
    <location>
        <position position="798"/>
    </location>
</feature>
<comment type="function">
    <text evidence="6">Maltosyltransferase that uses maltose 1-phosphate (M1P) as the sugar donor to elongate linear or branched alpha-(1-&gt;4)-glucans. Is involved in a branched alpha-glucan biosynthetic pathway from trehalose, together with TreS, Mak and GlgB.</text>
</comment>